<evidence type="ECO:0000313" key="10">
    <source>
        <dbReference type="EMBL" id="MFH4975089.1"/>
    </source>
</evidence>
<evidence type="ECO:0000256" key="1">
    <source>
        <dbReference type="ARBA" id="ARBA00004141"/>
    </source>
</evidence>
<keyword evidence="2" id="KW-0813">Transport</keyword>
<feature type="transmembrane region" description="Helical" evidence="8">
    <location>
        <begin position="173"/>
        <end position="196"/>
    </location>
</feature>
<feature type="compositionally biased region" description="Basic and acidic residues" evidence="7">
    <location>
        <begin position="315"/>
        <end position="324"/>
    </location>
</feature>
<organism evidence="10 11">
    <name type="scientific">Gnathostoma spinigerum</name>
    <dbReference type="NCBI Taxonomy" id="75299"/>
    <lineage>
        <taxon>Eukaryota</taxon>
        <taxon>Metazoa</taxon>
        <taxon>Ecdysozoa</taxon>
        <taxon>Nematoda</taxon>
        <taxon>Chromadorea</taxon>
        <taxon>Rhabditida</taxon>
        <taxon>Spirurina</taxon>
        <taxon>Gnathostomatomorpha</taxon>
        <taxon>Gnathostomatoidea</taxon>
        <taxon>Gnathostomatidae</taxon>
        <taxon>Gnathostoma</taxon>
    </lineage>
</organism>
<proteinExistence type="predicted"/>
<evidence type="ECO:0000256" key="4">
    <source>
        <dbReference type="ARBA" id="ARBA00022970"/>
    </source>
</evidence>
<dbReference type="GO" id="GO:0006865">
    <property type="term" value="P:amino acid transport"/>
    <property type="evidence" value="ECO:0007669"/>
    <property type="project" value="UniProtKB-KW"/>
</dbReference>
<dbReference type="Proteomes" id="UP001608902">
    <property type="component" value="Unassembled WGS sequence"/>
</dbReference>
<dbReference type="Pfam" id="PF01490">
    <property type="entry name" value="Aa_trans"/>
    <property type="match status" value="1"/>
</dbReference>
<feature type="transmembrane region" description="Helical" evidence="8">
    <location>
        <begin position="27"/>
        <end position="50"/>
    </location>
</feature>
<dbReference type="AlphaFoldDB" id="A0ABD6E523"/>
<keyword evidence="6 8" id="KW-0472">Membrane</keyword>
<dbReference type="InterPro" id="IPR013057">
    <property type="entry name" value="AA_transpt_TM"/>
</dbReference>
<feature type="compositionally biased region" description="Basic and acidic residues" evidence="7">
    <location>
        <begin position="336"/>
        <end position="350"/>
    </location>
</feature>
<feature type="transmembrane region" description="Helical" evidence="8">
    <location>
        <begin position="70"/>
        <end position="89"/>
    </location>
</feature>
<sequence>MSLSCQTQLFCVADCIKDPSSGKVDTVVSGAVNICSGIYAAVGVFGYVAFHDKDIHGDILLFLNPSLITQLLKLAFMITVAVSIPLMLFPSRIACYNLFMKQSSSGFTRMSSAAFQILTITLLAIALFIAIFIPNVEFVLGLTGSLIGSLVTIIIPSLIFLEVCPPTKPYKLLLIYAKVCVLVGSLMLVCSTWTVLQMEQQSNVVDVVIPKKLGETRPEDSSSIPPNDNVLTNVPLTESLLNLSMSVNTMNEVSSRKNQVSTRTAGTSVPDDIRERKEKIGKEAKRMLAEMKEQRKQQDKMIIEQQRIVSELDKQQMLSEDSKRGNTKLVLGSAKQENRTPKNVREERAVDFPPNESEIQDVSLNHTVQLYEGRRTSFSNRRHTSVSDEGVNESSVV</sequence>
<keyword evidence="4" id="KW-0029">Amino-acid transport</keyword>
<feature type="transmembrane region" description="Helical" evidence="8">
    <location>
        <begin position="139"/>
        <end position="161"/>
    </location>
</feature>
<name>A0ABD6E523_9BILA</name>
<dbReference type="EMBL" id="JBGFUD010000710">
    <property type="protein sequence ID" value="MFH4975089.1"/>
    <property type="molecule type" value="Genomic_DNA"/>
</dbReference>
<evidence type="ECO:0000256" key="3">
    <source>
        <dbReference type="ARBA" id="ARBA00022692"/>
    </source>
</evidence>
<keyword evidence="5 8" id="KW-1133">Transmembrane helix</keyword>
<evidence type="ECO:0000256" key="8">
    <source>
        <dbReference type="SAM" id="Phobius"/>
    </source>
</evidence>
<accession>A0ABD6E523</accession>
<evidence type="ECO:0000256" key="5">
    <source>
        <dbReference type="ARBA" id="ARBA00022989"/>
    </source>
</evidence>
<evidence type="ECO:0000256" key="6">
    <source>
        <dbReference type="ARBA" id="ARBA00023136"/>
    </source>
</evidence>
<keyword evidence="11" id="KW-1185">Reference proteome</keyword>
<evidence type="ECO:0000313" key="11">
    <source>
        <dbReference type="Proteomes" id="UP001608902"/>
    </source>
</evidence>
<evidence type="ECO:0000256" key="7">
    <source>
        <dbReference type="SAM" id="MobiDB-lite"/>
    </source>
</evidence>
<gene>
    <name evidence="10" type="ORF">AB6A40_001798</name>
</gene>
<dbReference type="PANTHER" id="PTHR22950">
    <property type="entry name" value="AMINO ACID TRANSPORTER"/>
    <property type="match status" value="1"/>
</dbReference>
<comment type="caution">
    <text evidence="10">The sequence shown here is derived from an EMBL/GenBank/DDBJ whole genome shotgun (WGS) entry which is preliminary data.</text>
</comment>
<feature type="transmembrane region" description="Helical" evidence="8">
    <location>
        <begin position="110"/>
        <end position="133"/>
    </location>
</feature>
<comment type="subcellular location">
    <subcellularLocation>
        <location evidence="1">Membrane</location>
        <topology evidence="1">Multi-pass membrane protein</topology>
    </subcellularLocation>
</comment>
<feature type="region of interest" description="Disordered" evidence="7">
    <location>
        <begin position="315"/>
        <end position="397"/>
    </location>
</feature>
<reference evidence="10 11" key="1">
    <citation type="submission" date="2024-08" db="EMBL/GenBank/DDBJ databases">
        <title>Gnathostoma spinigerum genome.</title>
        <authorList>
            <person name="Gonzalez-Bertolin B."/>
            <person name="Monzon S."/>
            <person name="Zaballos A."/>
            <person name="Jimenez P."/>
            <person name="Dekumyoy P."/>
            <person name="Varona S."/>
            <person name="Cuesta I."/>
            <person name="Sumanam S."/>
            <person name="Adisakwattana P."/>
            <person name="Gasser R.B."/>
            <person name="Hernandez-Gonzalez A."/>
            <person name="Young N.D."/>
            <person name="Perteguer M.J."/>
        </authorList>
    </citation>
    <scope>NUCLEOTIDE SEQUENCE [LARGE SCALE GENOMIC DNA]</scope>
    <source>
        <strain evidence="10">AL3</strain>
        <tissue evidence="10">Liver</tissue>
    </source>
</reference>
<feature type="domain" description="Amino acid transporter transmembrane" evidence="9">
    <location>
        <begin position="4"/>
        <end position="195"/>
    </location>
</feature>
<evidence type="ECO:0000256" key="2">
    <source>
        <dbReference type="ARBA" id="ARBA00022448"/>
    </source>
</evidence>
<evidence type="ECO:0000259" key="9">
    <source>
        <dbReference type="Pfam" id="PF01490"/>
    </source>
</evidence>
<dbReference type="PANTHER" id="PTHR22950:SF646">
    <property type="entry name" value="SODIUM-COUPLED NEUTRAL AMINO ACID TRANSPORTER 10-RELATED"/>
    <property type="match status" value="1"/>
</dbReference>
<keyword evidence="3 8" id="KW-0812">Transmembrane</keyword>
<dbReference type="GO" id="GO:0016020">
    <property type="term" value="C:membrane"/>
    <property type="evidence" value="ECO:0007669"/>
    <property type="project" value="UniProtKB-SubCell"/>
</dbReference>
<protein>
    <recommendedName>
        <fullName evidence="9">Amino acid transporter transmembrane domain-containing protein</fullName>
    </recommendedName>
</protein>